<name>A0A7I8VB08_9ANNE</name>
<gene>
    <name evidence="2" type="ORF">DGYR_LOCUS1942</name>
</gene>
<sequence>MIEADADNDGLSYAILLDINSYLTENGAQGSWRLLAKCGINEGTPVKDNDGSSNDSGRGSDEGDQRTKLGGNLQTFRDWYPSKSNHVIYKRGKVDVQLERDDVPESNV</sequence>
<evidence type="ECO:0000313" key="2">
    <source>
        <dbReference type="EMBL" id="CAD5112875.1"/>
    </source>
</evidence>
<reference evidence="2 3" key="1">
    <citation type="submission" date="2020-08" db="EMBL/GenBank/DDBJ databases">
        <authorList>
            <person name="Hejnol A."/>
        </authorList>
    </citation>
    <scope>NUCLEOTIDE SEQUENCE [LARGE SCALE GENOMIC DNA]</scope>
</reference>
<keyword evidence="3" id="KW-1185">Reference proteome</keyword>
<feature type="region of interest" description="Disordered" evidence="1">
    <location>
        <begin position="43"/>
        <end position="75"/>
    </location>
</feature>
<evidence type="ECO:0000256" key="1">
    <source>
        <dbReference type="SAM" id="MobiDB-lite"/>
    </source>
</evidence>
<feature type="compositionally biased region" description="Basic and acidic residues" evidence="1">
    <location>
        <begin position="58"/>
        <end position="67"/>
    </location>
</feature>
<protein>
    <submittedName>
        <fullName evidence="2">DgyrCDS2085</fullName>
    </submittedName>
</protein>
<dbReference type="Proteomes" id="UP000549394">
    <property type="component" value="Unassembled WGS sequence"/>
</dbReference>
<dbReference type="EMBL" id="CAJFCJ010000003">
    <property type="protein sequence ID" value="CAD5112875.1"/>
    <property type="molecule type" value="Genomic_DNA"/>
</dbReference>
<comment type="caution">
    <text evidence="2">The sequence shown here is derived from an EMBL/GenBank/DDBJ whole genome shotgun (WGS) entry which is preliminary data.</text>
</comment>
<accession>A0A7I8VB08</accession>
<evidence type="ECO:0000313" key="3">
    <source>
        <dbReference type="Proteomes" id="UP000549394"/>
    </source>
</evidence>
<proteinExistence type="predicted"/>
<organism evidence="2 3">
    <name type="scientific">Dimorphilus gyrociliatus</name>
    <dbReference type="NCBI Taxonomy" id="2664684"/>
    <lineage>
        <taxon>Eukaryota</taxon>
        <taxon>Metazoa</taxon>
        <taxon>Spiralia</taxon>
        <taxon>Lophotrochozoa</taxon>
        <taxon>Annelida</taxon>
        <taxon>Polychaeta</taxon>
        <taxon>Polychaeta incertae sedis</taxon>
        <taxon>Dinophilidae</taxon>
        <taxon>Dimorphilus</taxon>
    </lineage>
</organism>
<dbReference type="AlphaFoldDB" id="A0A7I8VB08"/>